<organism evidence="6 7">
    <name type="scientific">Paenibacillus nasutitermitis</name>
    <dbReference type="NCBI Taxonomy" id="1652958"/>
    <lineage>
        <taxon>Bacteria</taxon>
        <taxon>Bacillati</taxon>
        <taxon>Bacillota</taxon>
        <taxon>Bacilli</taxon>
        <taxon>Bacillales</taxon>
        <taxon>Paenibacillaceae</taxon>
        <taxon>Paenibacillus</taxon>
    </lineage>
</organism>
<dbReference type="InterPro" id="IPR002938">
    <property type="entry name" value="FAD-bd"/>
</dbReference>
<sequence length="421" mass="46933">MSEISVAIAGAGLSGLCLAHSLLRAGFDVQIYERDPEPHIRRQGYRISVDEHGIAALQRCLPPHLFKLFLATASPTDKASYFRVTNQELGEVFRLTFKGDPSGADLRTPRQVDRQTLRAIMLEGLQDRVHYGKEVLRAETTSDGATLHFSDGSCIRASLVVGADGVNSVLRKQLLPDCEPDDTSSWGIYGRSLLFHKGRSLVPRPLETSGVFAIGPSGRGFFFTAMRFGEAPQTAFARLGVNQAPPINDDYVMWGILLPKEQFPEHQEKLGAEALQRLAQEAVRDFHPVVQRFVERADVDYTMPVRFRVAKKPDMWPVSRVVFMGDAVHVMPPTGAHGGNTALRDAALLADKLEAIAIQGETLEWAILSYQEGMSKYAFREVEASKTMMKRFSIKNPLMSWVMLRAIPWMRSFTNKSLTIE</sequence>
<evidence type="ECO:0000256" key="1">
    <source>
        <dbReference type="ARBA" id="ARBA00022630"/>
    </source>
</evidence>
<evidence type="ECO:0000259" key="5">
    <source>
        <dbReference type="Pfam" id="PF01494"/>
    </source>
</evidence>
<accession>A0A917DXB9</accession>
<keyword evidence="3" id="KW-0560">Oxidoreductase</keyword>
<reference evidence="6" key="2">
    <citation type="submission" date="2020-09" db="EMBL/GenBank/DDBJ databases">
        <authorList>
            <person name="Sun Q."/>
            <person name="Zhou Y."/>
        </authorList>
    </citation>
    <scope>NUCLEOTIDE SEQUENCE</scope>
    <source>
        <strain evidence="6">CGMCC 1.15178</strain>
    </source>
</reference>
<name>A0A917DXB9_9BACL</name>
<evidence type="ECO:0000256" key="2">
    <source>
        <dbReference type="ARBA" id="ARBA00022827"/>
    </source>
</evidence>
<keyword evidence="1" id="KW-0285">Flavoprotein</keyword>
<evidence type="ECO:0000256" key="3">
    <source>
        <dbReference type="ARBA" id="ARBA00023002"/>
    </source>
</evidence>
<dbReference type="EMBL" id="BMHP01000003">
    <property type="protein sequence ID" value="GGD77751.1"/>
    <property type="molecule type" value="Genomic_DNA"/>
</dbReference>
<comment type="caution">
    <text evidence="6">The sequence shown here is derived from an EMBL/GenBank/DDBJ whole genome shotgun (WGS) entry which is preliminary data.</text>
</comment>
<dbReference type="SUPFAM" id="SSF51905">
    <property type="entry name" value="FAD/NAD(P)-binding domain"/>
    <property type="match status" value="1"/>
</dbReference>
<dbReference type="GO" id="GO:0004497">
    <property type="term" value="F:monooxygenase activity"/>
    <property type="evidence" value="ECO:0007669"/>
    <property type="project" value="UniProtKB-KW"/>
</dbReference>
<evidence type="ECO:0000256" key="4">
    <source>
        <dbReference type="ARBA" id="ARBA00023033"/>
    </source>
</evidence>
<dbReference type="Pfam" id="PF13450">
    <property type="entry name" value="NAD_binding_8"/>
    <property type="match status" value="1"/>
</dbReference>
<feature type="domain" description="FAD-binding" evidence="5">
    <location>
        <begin position="129"/>
        <end position="378"/>
    </location>
</feature>
<gene>
    <name evidence="6" type="ORF">GCM10010911_39670</name>
</gene>
<dbReference type="Pfam" id="PF01494">
    <property type="entry name" value="FAD_binding_3"/>
    <property type="match status" value="1"/>
</dbReference>
<dbReference type="Gene3D" id="3.50.50.60">
    <property type="entry name" value="FAD/NAD(P)-binding domain"/>
    <property type="match status" value="1"/>
</dbReference>
<keyword evidence="4 6" id="KW-0503">Monooxygenase</keyword>
<dbReference type="InterPro" id="IPR036188">
    <property type="entry name" value="FAD/NAD-bd_sf"/>
</dbReference>
<dbReference type="PANTHER" id="PTHR47178:SF6">
    <property type="entry name" value="FAD-BINDING DOMAIN-CONTAINING PROTEIN"/>
    <property type="match status" value="1"/>
</dbReference>
<dbReference type="GO" id="GO:0071949">
    <property type="term" value="F:FAD binding"/>
    <property type="evidence" value="ECO:0007669"/>
    <property type="project" value="InterPro"/>
</dbReference>
<keyword evidence="2" id="KW-0274">FAD</keyword>
<dbReference type="PANTHER" id="PTHR47178">
    <property type="entry name" value="MONOOXYGENASE, FAD-BINDING"/>
    <property type="match status" value="1"/>
</dbReference>
<reference evidence="6" key="1">
    <citation type="journal article" date="2014" name="Int. J. Syst. Evol. Microbiol.">
        <title>Complete genome sequence of Corynebacterium casei LMG S-19264T (=DSM 44701T), isolated from a smear-ripened cheese.</title>
        <authorList>
            <consortium name="US DOE Joint Genome Institute (JGI-PGF)"/>
            <person name="Walter F."/>
            <person name="Albersmeier A."/>
            <person name="Kalinowski J."/>
            <person name="Ruckert C."/>
        </authorList>
    </citation>
    <scope>NUCLEOTIDE SEQUENCE</scope>
    <source>
        <strain evidence="6">CGMCC 1.15178</strain>
    </source>
</reference>
<proteinExistence type="predicted"/>
<evidence type="ECO:0000313" key="7">
    <source>
        <dbReference type="Proteomes" id="UP000612456"/>
    </source>
</evidence>
<dbReference type="RefSeq" id="WP_188996033.1">
    <property type="nucleotide sequence ID" value="NZ_BMHP01000003.1"/>
</dbReference>
<keyword evidence="7" id="KW-1185">Reference proteome</keyword>
<protein>
    <submittedName>
        <fullName evidence="6">Monooxygenase</fullName>
    </submittedName>
</protein>
<evidence type="ECO:0000313" key="6">
    <source>
        <dbReference type="EMBL" id="GGD77751.1"/>
    </source>
</evidence>
<dbReference type="AlphaFoldDB" id="A0A917DXB9"/>
<dbReference type="Proteomes" id="UP000612456">
    <property type="component" value="Unassembled WGS sequence"/>
</dbReference>
<dbReference type="PRINTS" id="PR00420">
    <property type="entry name" value="RNGMNOXGNASE"/>
</dbReference>